<proteinExistence type="predicted"/>
<dbReference type="InterPro" id="IPR032675">
    <property type="entry name" value="LRR_dom_sf"/>
</dbReference>
<accession>A0A0D7BQ27</accession>
<reference evidence="2 3" key="1">
    <citation type="journal article" date="2015" name="Fungal Genet. Biol.">
        <title>Evolution of novel wood decay mechanisms in Agaricales revealed by the genome sequences of Fistulina hepatica and Cylindrobasidium torrendii.</title>
        <authorList>
            <person name="Floudas D."/>
            <person name="Held B.W."/>
            <person name="Riley R."/>
            <person name="Nagy L.G."/>
            <person name="Koehler G."/>
            <person name="Ransdell A.S."/>
            <person name="Younus H."/>
            <person name="Chow J."/>
            <person name="Chiniquy J."/>
            <person name="Lipzen A."/>
            <person name="Tritt A."/>
            <person name="Sun H."/>
            <person name="Haridas S."/>
            <person name="LaButti K."/>
            <person name="Ohm R.A."/>
            <person name="Kues U."/>
            <person name="Blanchette R.A."/>
            <person name="Grigoriev I.V."/>
            <person name="Minto R.E."/>
            <person name="Hibbett D.S."/>
        </authorList>
    </citation>
    <scope>NUCLEOTIDE SEQUENCE [LARGE SCALE GENOMIC DNA]</scope>
    <source>
        <strain evidence="2 3">FP15055 ss-10</strain>
    </source>
</reference>
<keyword evidence="3" id="KW-1185">Reference proteome</keyword>
<evidence type="ECO:0000313" key="2">
    <source>
        <dbReference type="EMBL" id="KIY72668.1"/>
    </source>
</evidence>
<protein>
    <submittedName>
        <fullName evidence="2">Uncharacterized protein</fullName>
    </submittedName>
</protein>
<dbReference type="SUPFAM" id="SSF52047">
    <property type="entry name" value="RNI-like"/>
    <property type="match status" value="1"/>
</dbReference>
<name>A0A0D7BQ27_9AGAR</name>
<feature type="coiled-coil region" evidence="1">
    <location>
        <begin position="315"/>
        <end position="342"/>
    </location>
</feature>
<organism evidence="2 3">
    <name type="scientific">Cylindrobasidium torrendii FP15055 ss-10</name>
    <dbReference type="NCBI Taxonomy" id="1314674"/>
    <lineage>
        <taxon>Eukaryota</taxon>
        <taxon>Fungi</taxon>
        <taxon>Dikarya</taxon>
        <taxon>Basidiomycota</taxon>
        <taxon>Agaricomycotina</taxon>
        <taxon>Agaricomycetes</taxon>
        <taxon>Agaricomycetidae</taxon>
        <taxon>Agaricales</taxon>
        <taxon>Marasmiineae</taxon>
        <taxon>Physalacriaceae</taxon>
        <taxon>Cylindrobasidium</taxon>
    </lineage>
</organism>
<dbReference type="Proteomes" id="UP000054007">
    <property type="component" value="Unassembled WGS sequence"/>
</dbReference>
<dbReference type="Gene3D" id="3.80.10.10">
    <property type="entry name" value="Ribonuclease Inhibitor"/>
    <property type="match status" value="1"/>
</dbReference>
<dbReference type="EMBL" id="KN880441">
    <property type="protein sequence ID" value="KIY72668.1"/>
    <property type="molecule type" value="Genomic_DNA"/>
</dbReference>
<keyword evidence="1" id="KW-0175">Coiled coil</keyword>
<gene>
    <name evidence="2" type="ORF">CYLTODRAFT_407198</name>
</gene>
<evidence type="ECO:0000313" key="3">
    <source>
        <dbReference type="Proteomes" id="UP000054007"/>
    </source>
</evidence>
<evidence type="ECO:0000256" key="1">
    <source>
        <dbReference type="SAM" id="Coils"/>
    </source>
</evidence>
<dbReference type="AlphaFoldDB" id="A0A0D7BQ27"/>
<sequence>MAQADEDRLQLVFERRRSDRETGVLQRDSACAVRAVPLCAAGDILALPTTWQFVGDGSNFIPKPQHSGVKAYNVRYWLYIVYTTEYLDFASTLTDDGDQTTSVHCNNFLPCFPQTNGLQTSEQLQEQLDSCNPYPPPSALQPNDHPPTQILFHHPFRLLGNSNPYPPPSALQPNDHPPTQILFHHPFRLSSSKLKTANCTHCSFTMVNSTTGISQLDALPAEVIYIILAILAGQFRHGSRKYYRQRKSLLSCSQRIRSIVFNIDAFWDTITVQRTDIEAVVLEPADGTPPTVAPRLSWCLQKVRGQLSSLIINAADTAETLVARLSRESDELEEEIRSGKKLDVVLSAILEHHRSGLSSLEVNEGSFYGCGARFMRHIQNRPLASLKVLKISSTSDSEGDWEGLTVIEDEHTTDGDTDLLDGSPTPFPTLQTLEMRGVMNSYDAYTGNIWGVTTLESVSFSEIPADRSPPNLLFLQSLAQSNPRLRRLVLQNAFDHCTVGGTIIIPGVTELDVTVSSYTDEGGADNFIYRATFPDLEHFALKARLPRVAIFPSKSAIIEMAKNLPFRMLKTLHLDGVHPMATAALKARRLRGLERLRLSNTSLSICNLGVQNTKKPLTLRLSALNQHNRPVVGHLTTLEMDIYGPWLPGSPAATQCCDAVSHVLHQLKTYQNLPSVCRTLKNVYMCFHGITPDDEFLSRFGFDFYDDLKHVGIDIIVGQMPFCVEGAFHDEQGNRYRVVDFFALALESAAAYAHLL</sequence>